<dbReference type="InterPro" id="IPR027417">
    <property type="entry name" value="P-loop_NTPase"/>
</dbReference>
<feature type="domain" description="G" evidence="1">
    <location>
        <begin position="227"/>
        <end position="326"/>
    </location>
</feature>
<dbReference type="InterPro" id="IPR050896">
    <property type="entry name" value="Mito_lipid_metab_GTPase"/>
</dbReference>
<dbReference type="Gene3D" id="3.40.50.300">
    <property type="entry name" value="P-loop containing nucleotide triphosphate hydrolases"/>
    <property type="match status" value="1"/>
</dbReference>
<dbReference type="PANTHER" id="PTHR46434:SF1">
    <property type="entry name" value="GENETIC INTERACTOR OF PROHIBITINS 3, MITOCHONDRIAL"/>
    <property type="match status" value="1"/>
</dbReference>
<proteinExistence type="predicted"/>
<accession>A0A7S3ENP9</accession>
<reference evidence="3" key="1">
    <citation type="submission" date="2021-01" db="EMBL/GenBank/DDBJ databases">
        <authorList>
            <person name="Corre E."/>
            <person name="Pelletier E."/>
            <person name="Niang G."/>
            <person name="Scheremetjew M."/>
            <person name="Finn R."/>
            <person name="Kale V."/>
            <person name="Holt S."/>
            <person name="Cochrane G."/>
            <person name="Meng A."/>
            <person name="Brown T."/>
            <person name="Cohen L."/>
        </authorList>
    </citation>
    <scope>NUCLEOTIDE SEQUENCE</scope>
    <source>
        <strain evidence="3">CCMP 769</strain>
    </source>
</reference>
<dbReference type="Pfam" id="PF01926">
    <property type="entry name" value="MMR_HSR1"/>
    <property type="match status" value="1"/>
</dbReference>
<dbReference type="GO" id="GO:0005739">
    <property type="term" value="C:mitochondrion"/>
    <property type="evidence" value="ECO:0007669"/>
    <property type="project" value="TreeGrafter"/>
</dbReference>
<dbReference type="EMBL" id="HBHW01044570">
    <property type="protein sequence ID" value="CAE0066559.1"/>
    <property type="molecule type" value="Transcribed_RNA"/>
</dbReference>
<dbReference type="GO" id="GO:0005525">
    <property type="term" value="F:GTP binding"/>
    <property type="evidence" value="ECO:0007669"/>
    <property type="project" value="InterPro"/>
</dbReference>
<dbReference type="SUPFAM" id="SSF52540">
    <property type="entry name" value="P-loop containing nucleoside triphosphate hydrolases"/>
    <property type="match status" value="1"/>
</dbReference>
<name>A0A7S3ENP9_9RHOD</name>
<evidence type="ECO:0000313" key="3">
    <source>
        <dbReference type="EMBL" id="CAE0066559.1"/>
    </source>
</evidence>
<dbReference type="AlphaFoldDB" id="A0A7S3ENP9"/>
<dbReference type="InterPro" id="IPR006073">
    <property type="entry name" value="GTP-bd"/>
</dbReference>
<evidence type="ECO:0000259" key="1">
    <source>
        <dbReference type="Pfam" id="PF01926"/>
    </source>
</evidence>
<protein>
    <recommendedName>
        <fullName evidence="1">G domain-containing protein</fullName>
    </recommendedName>
</protein>
<organism evidence="3">
    <name type="scientific">Rhodosorus marinus</name>
    <dbReference type="NCBI Taxonomy" id="101924"/>
    <lineage>
        <taxon>Eukaryota</taxon>
        <taxon>Rhodophyta</taxon>
        <taxon>Stylonematophyceae</taxon>
        <taxon>Stylonematales</taxon>
        <taxon>Stylonemataceae</taxon>
        <taxon>Rhodosorus</taxon>
    </lineage>
</organism>
<evidence type="ECO:0000313" key="2">
    <source>
        <dbReference type="EMBL" id="CAE0066549.1"/>
    </source>
</evidence>
<dbReference type="EMBL" id="HBHW01044557">
    <property type="protein sequence ID" value="CAE0066549.1"/>
    <property type="molecule type" value="Transcribed_RNA"/>
</dbReference>
<dbReference type="PANTHER" id="PTHR46434">
    <property type="entry name" value="GENETIC INTERACTOR OF PROHIBITINS 3, MITOCHONDRIAL"/>
    <property type="match status" value="1"/>
</dbReference>
<gene>
    <name evidence="2" type="ORF">RMAR00112_LOCUS34621</name>
    <name evidence="3" type="ORF">RMAR00112_LOCUS34631</name>
</gene>
<sequence>MIGTARFLRPRSRFPVLALQRWLSEDSSAKKISRNLLKAKPNKRGTRTWVSRCRGCGGALFSPHVPINVEGESWDGLHRASNSEGSTRADICARCQLLRGGHLLKALEASNELDPTTFVNMLRPLHDMTVGAVMVVSAIDFEGTYIESIRELIGKNPLILAVTKIDLICNTSNLKNVEILRRYFRSRAAAMKFSVLDVVPVSGVTGVGVDNLKSLLENTGIFKTADVYIVGAANVGKSTLVNCLKERFLGNPPRKRGAFAAEKNMESVDLTTSSLPGTTLALTKVGLLAKQNALYDTPGILKNMYRHPSTKENLHQIKRLASVALSVELNNTIVIGDDVLHVDLVSLERSLDAINTATSIVWRSVSKQTVKVVEHRDSRRRQLEMSIRAHAERQAANKRSEELRSNFYSNESEDARIETEDTLELTSDDLDSWDLLSVPHANATRIDVNGKADDVFAEAALETKIQISHELLRTAIVPRLDEDGYKAYSCDIAVPGFGFLAIRSALPLYVRVFGPAEMRCMIRPQLPVDDIVVDDPTSGDWRLQF</sequence>
<dbReference type="CDD" id="cd01855">
    <property type="entry name" value="YqeH"/>
    <property type="match status" value="1"/>
</dbReference>